<comment type="caution">
    <text evidence="2">The sequence shown here is derived from an EMBL/GenBank/DDBJ whole genome shotgun (WGS) entry which is preliminary data.</text>
</comment>
<feature type="transmembrane region" description="Helical" evidence="1">
    <location>
        <begin position="113"/>
        <end position="132"/>
    </location>
</feature>
<dbReference type="NCBIfam" id="TIGR02185">
    <property type="entry name" value="Trep_Strep"/>
    <property type="match status" value="1"/>
</dbReference>
<reference evidence="2" key="1">
    <citation type="submission" date="2021-06" db="EMBL/GenBank/DDBJ databases">
        <title>Description of novel taxa of the family Lachnospiraceae.</title>
        <authorList>
            <person name="Chaplin A.V."/>
            <person name="Sokolova S.R."/>
            <person name="Pikina A.P."/>
            <person name="Korzhanova M."/>
            <person name="Belova V."/>
            <person name="Korostin D."/>
            <person name="Efimov B.A."/>
        </authorList>
    </citation>
    <scope>NUCLEOTIDE SEQUENCE</scope>
    <source>
        <strain evidence="2">ASD5720</strain>
    </source>
</reference>
<accession>A0A949K205</accession>
<dbReference type="Pfam" id="PF09605">
    <property type="entry name" value="Trep_Strep"/>
    <property type="match status" value="1"/>
</dbReference>
<evidence type="ECO:0000256" key="1">
    <source>
        <dbReference type="SAM" id="Phobius"/>
    </source>
</evidence>
<protein>
    <submittedName>
        <fullName evidence="2">MptD family putative ECF transporter S component</fullName>
    </submittedName>
</protein>
<proteinExistence type="predicted"/>
<evidence type="ECO:0000313" key="3">
    <source>
        <dbReference type="Proteomes" id="UP000712157"/>
    </source>
</evidence>
<dbReference type="EMBL" id="JAHQCW010000040">
    <property type="protein sequence ID" value="MBU9738734.1"/>
    <property type="molecule type" value="Genomic_DNA"/>
</dbReference>
<gene>
    <name evidence="2" type="ORF">KTH89_19515</name>
</gene>
<keyword evidence="1" id="KW-1133">Transmembrane helix</keyword>
<keyword evidence="3" id="KW-1185">Reference proteome</keyword>
<feature type="transmembrane region" description="Helical" evidence="1">
    <location>
        <begin position="36"/>
        <end position="56"/>
    </location>
</feature>
<keyword evidence="1" id="KW-0472">Membrane</keyword>
<feature type="transmembrane region" description="Helical" evidence="1">
    <location>
        <begin position="85"/>
        <end position="101"/>
    </location>
</feature>
<keyword evidence="1" id="KW-0812">Transmembrane</keyword>
<dbReference type="AlphaFoldDB" id="A0A949K205"/>
<evidence type="ECO:0000313" key="2">
    <source>
        <dbReference type="EMBL" id="MBU9738734.1"/>
    </source>
</evidence>
<feature type="transmembrane region" description="Helical" evidence="1">
    <location>
        <begin position="156"/>
        <end position="179"/>
    </location>
</feature>
<dbReference type="Proteomes" id="UP000712157">
    <property type="component" value="Unassembled WGS sequence"/>
</dbReference>
<feature type="transmembrane region" description="Helical" evidence="1">
    <location>
        <begin position="63"/>
        <end position="79"/>
    </location>
</feature>
<dbReference type="RefSeq" id="WP_238722808.1">
    <property type="nucleotide sequence ID" value="NZ_JAHQCW010000040.1"/>
</dbReference>
<organism evidence="2 3">
    <name type="scientific">Diplocloster agilis</name>
    <dbReference type="NCBI Taxonomy" id="2850323"/>
    <lineage>
        <taxon>Bacteria</taxon>
        <taxon>Bacillati</taxon>
        <taxon>Bacillota</taxon>
        <taxon>Clostridia</taxon>
        <taxon>Lachnospirales</taxon>
        <taxon>Lachnospiraceae</taxon>
        <taxon>Diplocloster</taxon>
    </lineage>
</organism>
<sequence length="193" mass="21353">MKTEKLKGKDLINVGIFSAIYFVIIMAIAMLGYIPIMMPLLCVIGPVLCGIPFMLFMTKVKKFGMILIMSIIMGIMMMLTGMGWYALVVGAVSGLIAELIYRGGKYASSKLAIVSYGVFSTWMWGNFLPLFFNPDGYFSTRQSFGQEYIESLTNLMPMWMCPTLLVTCFVFGVVGGLLGKALLKKHFKKAGIA</sequence>
<name>A0A949K205_9FIRM</name>
<dbReference type="InterPro" id="IPR011733">
    <property type="entry name" value="CHP02185_IM"/>
</dbReference>
<feature type="transmembrane region" description="Helical" evidence="1">
    <location>
        <begin position="12"/>
        <end position="30"/>
    </location>
</feature>